<evidence type="ECO:0000256" key="8">
    <source>
        <dbReference type="RuleBase" id="RU368020"/>
    </source>
</evidence>
<dbReference type="SUPFAM" id="SSF54862">
    <property type="entry name" value="4Fe-4S ferredoxins"/>
    <property type="match status" value="1"/>
</dbReference>
<dbReference type="PRINTS" id="PR00352">
    <property type="entry name" value="3FE4SFRDOXIN"/>
</dbReference>
<reference evidence="10 11" key="1">
    <citation type="journal article" date="2019" name="Int. J. Syst. Evol. Microbiol.">
        <title>The Global Catalogue of Microorganisms (GCM) 10K type strain sequencing project: providing services to taxonomists for standard genome sequencing and annotation.</title>
        <authorList>
            <consortium name="The Broad Institute Genomics Platform"/>
            <consortium name="The Broad Institute Genome Sequencing Center for Infectious Disease"/>
            <person name="Wu L."/>
            <person name="Ma J."/>
        </authorList>
    </citation>
    <scope>NUCLEOTIDE SEQUENCE [LARGE SCALE GENOMIC DNA]</scope>
    <source>
        <strain evidence="10 11">JCM 8201</strain>
    </source>
</reference>
<dbReference type="PROSITE" id="PS51379">
    <property type="entry name" value="4FE4S_FER_2"/>
    <property type="match status" value="1"/>
</dbReference>
<name>A0ABN3UKD1_9ACTN</name>
<keyword evidence="5 8" id="KW-0408">Iron</keyword>
<keyword evidence="3 8" id="KW-0479">Metal-binding</keyword>
<evidence type="ECO:0000256" key="1">
    <source>
        <dbReference type="ARBA" id="ARBA00001927"/>
    </source>
</evidence>
<comment type="cofactor">
    <cofactor evidence="1">
        <name>[3Fe-4S] cluster</name>
        <dbReference type="ChEBI" id="CHEBI:21137"/>
    </cofactor>
</comment>
<evidence type="ECO:0000256" key="2">
    <source>
        <dbReference type="ARBA" id="ARBA00022448"/>
    </source>
</evidence>
<keyword evidence="4 8" id="KW-0249">Electron transport</keyword>
<accession>A0ABN3UKD1</accession>
<sequence length="62" mass="6607">MKVTIDDDNCRGHGACCAISPDVFDINDDGYAEVLLDVIPAELEESVRKAAANCPERAITVG</sequence>
<evidence type="ECO:0000256" key="4">
    <source>
        <dbReference type="ARBA" id="ARBA00022982"/>
    </source>
</evidence>
<dbReference type="Gene3D" id="3.30.70.20">
    <property type="match status" value="1"/>
</dbReference>
<dbReference type="Proteomes" id="UP001501842">
    <property type="component" value="Unassembled WGS sequence"/>
</dbReference>
<dbReference type="EMBL" id="BAAATZ010000029">
    <property type="protein sequence ID" value="GAA2734548.1"/>
    <property type="molecule type" value="Genomic_DNA"/>
</dbReference>
<dbReference type="InterPro" id="IPR051269">
    <property type="entry name" value="Fe-S_cluster_ET"/>
</dbReference>
<keyword evidence="7" id="KW-0003">3Fe-4S</keyword>
<comment type="caution">
    <text evidence="10">The sequence shown here is derived from an EMBL/GenBank/DDBJ whole genome shotgun (WGS) entry which is preliminary data.</text>
</comment>
<dbReference type="PANTHER" id="PTHR36923:SF3">
    <property type="entry name" value="FERREDOXIN"/>
    <property type="match status" value="1"/>
</dbReference>
<feature type="domain" description="4Fe-4S ferredoxin-type" evidence="9">
    <location>
        <begin position="1"/>
        <end position="29"/>
    </location>
</feature>
<keyword evidence="11" id="KW-1185">Reference proteome</keyword>
<dbReference type="RefSeq" id="WP_344454806.1">
    <property type="nucleotide sequence ID" value="NZ_BAAATZ010000029.1"/>
</dbReference>
<dbReference type="InterPro" id="IPR001080">
    <property type="entry name" value="3Fe4S_ferredoxin"/>
</dbReference>
<evidence type="ECO:0000256" key="6">
    <source>
        <dbReference type="ARBA" id="ARBA00023014"/>
    </source>
</evidence>
<evidence type="ECO:0000256" key="5">
    <source>
        <dbReference type="ARBA" id="ARBA00023004"/>
    </source>
</evidence>
<gene>
    <name evidence="10" type="ORF">GCM10010439_57170</name>
</gene>
<organism evidence="10 11">
    <name type="scientific">Actinocorallia aurantiaca</name>
    <dbReference type="NCBI Taxonomy" id="46204"/>
    <lineage>
        <taxon>Bacteria</taxon>
        <taxon>Bacillati</taxon>
        <taxon>Actinomycetota</taxon>
        <taxon>Actinomycetes</taxon>
        <taxon>Streptosporangiales</taxon>
        <taxon>Thermomonosporaceae</taxon>
        <taxon>Actinocorallia</taxon>
    </lineage>
</organism>
<evidence type="ECO:0000256" key="3">
    <source>
        <dbReference type="ARBA" id="ARBA00022723"/>
    </source>
</evidence>
<keyword evidence="6 8" id="KW-0411">Iron-sulfur</keyword>
<comment type="function">
    <text evidence="8">Ferredoxins are iron-sulfur proteins that transfer electrons in a wide variety of metabolic reactions.</text>
</comment>
<proteinExistence type="predicted"/>
<evidence type="ECO:0000313" key="11">
    <source>
        <dbReference type="Proteomes" id="UP001501842"/>
    </source>
</evidence>
<dbReference type="Pfam" id="PF13459">
    <property type="entry name" value="Fer4_15"/>
    <property type="match status" value="1"/>
</dbReference>
<keyword evidence="2 8" id="KW-0813">Transport</keyword>
<evidence type="ECO:0000313" key="10">
    <source>
        <dbReference type="EMBL" id="GAA2734548.1"/>
    </source>
</evidence>
<dbReference type="PANTHER" id="PTHR36923">
    <property type="entry name" value="FERREDOXIN"/>
    <property type="match status" value="1"/>
</dbReference>
<evidence type="ECO:0000256" key="7">
    <source>
        <dbReference type="ARBA" id="ARBA00023291"/>
    </source>
</evidence>
<evidence type="ECO:0000259" key="9">
    <source>
        <dbReference type="PROSITE" id="PS51379"/>
    </source>
</evidence>
<protein>
    <recommendedName>
        <fullName evidence="8">Ferredoxin</fullName>
    </recommendedName>
</protein>
<dbReference type="InterPro" id="IPR017896">
    <property type="entry name" value="4Fe4S_Fe-S-bd"/>
</dbReference>